<organism evidence="2 3">
    <name type="scientific">Skeletonema marinoi</name>
    <dbReference type="NCBI Taxonomy" id="267567"/>
    <lineage>
        <taxon>Eukaryota</taxon>
        <taxon>Sar</taxon>
        <taxon>Stramenopiles</taxon>
        <taxon>Ochrophyta</taxon>
        <taxon>Bacillariophyta</taxon>
        <taxon>Coscinodiscophyceae</taxon>
        <taxon>Thalassiosirophycidae</taxon>
        <taxon>Thalassiosirales</taxon>
        <taxon>Skeletonemataceae</taxon>
        <taxon>Skeletonema</taxon>
        <taxon>Skeletonema marinoi-dohrnii complex</taxon>
    </lineage>
</organism>
<accession>A0AAD8XYJ7</accession>
<dbReference type="Gene3D" id="2.160.20.10">
    <property type="entry name" value="Single-stranded right-handed beta-helix, Pectin lyase-like"/>
    <property type="match status" value="1"/>
</dbReference>
<dbReference type="EMBL" id="JATAAI010000033">
    <property type="protein sequence ID" value="KAK1735646.1"/>
    <property type="molecule type" value="Genomic_DNA"/>
</dbReference>
<evidence type="ECO:0008006" key="4">
    <source>
        <dbReference type="Google" id="ProtNLM"/>
    </source>
</evidence>
<dbReference type="InterPro" id="IPR011050">
    <property type="entry name" value="Pectin_lyase_fold/virulence"/>
</dbReference>
<dbReference type="InterPro" id="IPR059186">
    <property type="entry name" value="SACTE_4363"/>
</dbReference>
<reference evidence="2" key="1">
    <citation type="submission" date="2023-06" db="EMBL/GenBank/DDBJ databases">
        <title>Survivors Of The Sea: Transcriptome response of Skeletonema marinoi to long-term dormancy.</title>
        <authorList>
            <person name="Pinder M.I.M."/>
            <person name="Kourtchenko O."/>
            <person name="Robertson E.K."/>
            <person name="Larsson T."/>
            <person name="Maumus F."/>
            <person name="Osuna-Cruz C.M."/>
            <person name="Vancaester E."/>
            <person name="Stenow R."/>
            <person name="Vandepoele K."/>
            <person name="Ploug H."/>
            <person name="Bruchert V."/>
            <person name="Godhe A."/>
            <person name="Topel M."/>
        </authorList>
    </citation>
    <scope>NUCLEOTIDE SEQUENCE</scope>
    <source>
        <strain evidence="2">R05AC</strain>
    </source>
</reference>
<protein>
    <recommendedName>
        <fullName evidence="4">Pectate lyase superfamily protein domain-containing protein</fullName>
    </recommendedName>
</protein>
<feature type="region of interest" description="Disordered" evidence="1">
    <location>
        <begin position="668"/>
        <end position="687"/>
    </location>
</feature>
<proteinExistence type="predicted"/>
<evidence type="ECO:0000256" key="1">
    <source>
        <dbReference type="SAM" id="MobiDB-lite"/>
    </source>
</evidence>
<dbReference type="InterPro" id="IPR012334">
    <property type="entry name" value="Pectin_lyas_fold"/>
</dbReference>
<dbReference type="AlphaFoldDB" id="A0AAD8XYJ7"/>
<gene>
    <name evidence="2" type="ORF">QTG54_013809</name>
</gene>
<name>A0AAD8XYJ7_9STRA</name>
<evidence type="ECO:0000313" key="3">
    <source>
        <dbReference type="Proteomes" id="UP001224775"/>
    </source>
</evidence>
<evidence type="ECO:0000313" key="2">
    <source>
        <dbReference type="EMBL" id="KAK1735646.1"/>
    </source>
</evidence>
<feature type="compositionally biased region" description="Basic and acidic residues" evidence="1">
    <location>
        <begin position="668"/>
        <end position="677"/>
    </location>
</feature>
<dbReference type="CDD" id="cd23669">
    <property type="entry name" value="GH55_SacteLam55A-like"/>
    <property type="match status" value="1"/>
</dbReference>
<comment type="caution">
    <text evidence="2">The sequence shown here is derived from an EMBL/GenBank/DDBJ whole genome shotgun (WGS) entry which is preliminary data.</text>
</comment>
<dbReference type="Proteomes" id="UP001224775">
    <property type="component" value="Unassembled WGS sequence"/>
</dbReference>
<sequence length="717" mass="77864">MIFANCALDSTISKANEPAESAELNPPNWPASVHIIDSTKSDNEIQNELDGLQEQPTIITSDMTSNQDLIGTTQFVPTEHFSSKRKAIFFEPREEPYKVDVQVGYYVQVAGLGASAKDVKFADNGAEKKKGPYCPAYFNTNGELFQLNQNGQLWAVSQAAPIRRIHTVNDLNLNDKGAQSSGGHLANVQVDGALVFGSQQQFCSRSVTVGDSGAINLGAWSNVFVDTVAPEGCLKAPAAWNGAPFGENLSLETRANNWRAADWSTGSVDKDGASTTVNVPKTTVEKCFVAMETVADDSKKYFLHVPQPRIRSGDSPSPLGADLSGTTDDRRPFENVYVALADAGDDIDYDVARKINIALRQGKDIVLSPGIYHLQESINIVKKDQVLLGIGMATLAAPPNGEPCIRVATGTEGVRIGGIMFAASKINKGLFFSPKTTAFIEFGKEGVADAGNPSNPGVLSDIFCRVGGDLDREVSTDVMVRIHQGNVIGDNLWLWRADHVELAADESPNFPDMNLDYHQVVMGECPGKTGLEVNGDNVVIHGLAVEHTQEDQVVWNGNDGQVYFYQCELPYDVDQNFGAKNFVGFRVNGENHQLGGAGVYSNFRDYNVLVKTGIVHPKAFDSKVVINPFIVHLNNGGRIMTVVSDGSTYGGGPVYDADHMICKYNPKAEDEKMHESEKEEMEENTMVRQTSWGWISEKLASPFRGSRPTSPTGVASQ</sequence>
<dbReference type="SUPFAM" id="SSF51126">
    <property type="entry name" value="Pectin lyase-like"/>
    <property type="match status" value="1"/>
</dbReference>
<keyword evidence="3" id="KW-1185">Reference proteome</keyword>